<feature type="compositionally biased region" description="Basic and acidic residues" evidence="1">
    <location>
        <begin position="127"/>
        <end position="136"/>
    </location>
</feature>
<dbReference type="Pfam" id="PF06252">
    <property type="entry name" value="GemA"/>
    <property type="match status" value="1"/>
</dbReference>
<name>A0A450ZWQ2_9GAMM</name>
<organism evidence="2">
    <name type="scientific">Candidatus Kentrum sp. UNK</name>
    <dbReference type="NCBI Taxonomy" id="2126344"/>
    <lineage>
        <taxon>Bacteria</taxon>
        <taxon>Pseudomonadati</taxon>
        <taxon>Pseudomonadota</taxon>
        <taxon>Gammaproteobacteria</taxon>
        <taxon>Candidatus Kentrum</taxon>
    </lineage>
</organism>
<dbReference type="EMBL" id="CAADGD010000001">
    <property type="protein sequence ID" value="VFK68328.1"/>
    <property type="molecule type" value="Genomic_DNA"/>
</dbReference>
<accession>A0A450ZWQ2</accession>
<evidence type="ECO:0000256" key="1">
    <source>
        <dbReference type="SAM" id="MobiDB-lite"/>
    </source>
</evidence>
<dbReference type="EMBL" id="CAADFZ010000002">
    <property type="protein sequence ID" value="VFK58229.1"/>
    <property type="molecule type" value="Genomic_DNA"/>
</dbReference>
<dbReference type="AlphaFoldDB" id="A0A450ZWQ2"/>
<reference evidence="2" key="1">
    <citation type="submission" date="2019-02" db="EMBL/GenBank/DDBJ databases">
        <authorList>
            <person name="Gruber-Vodicka R. H."/>
            <person name="Seah K. B. B."/>
        </authorList>
    </citation>
    <scope>NUCLEOTIDE SEQUENCE</scope>
    <source>
        <strain evidence="3">BECK_BY19</strain>
        <strain evidence="2">BECK_BY8</strain>
    </source>
</reference>
<evidence type="ECO:0000313" key="2">
    <source>
        <dbReference type="EMBL" id="VFK58229.1"/>
    </source>
</evidence>
<protein>
    <submittedName>
        <fullName evidence="2">Mu-like prophage protein gp16</fullName>
    </submittedName>
</protein>
<feature type="region of interest" description="Disordered" evidence="1">
    <location>
        <begin position="125"/>
        <end position="145"/>
    </location>
</feature>
<gene>
    <name evidence="2" type="ORF">BECKUNK1418G_GA0071005_100257</name>
    <name evidence="3" type="ORF">BECKUNK1418H_GA0071006_100157</name>
</gene>
<dbReference type="InterPro" id="IPR009363">
    <property type="entry name" value="Phage_Mu_Gp16"/>
</dbReference>
<proteinExistence type="predicted"/>
<sequence>MNAERKNAIAKIHIGKKQLGMEEDAYREMLRNATGKGSVADMDDDEVKKVLARLRRNGARFHRKHLTAAEGKKPLIDKVFALLGDRTPAYAEGILKQMHGDLAPERLEWATPEQLRAVISALANNNARREKTKAKTDVAPNAADK</sequence>
<evidence type="ECO:0000313" key="3">
    <source>
        <dbReference type="EMBL" id="VFK68328.1"/>
    </source>
</evidence>